<organism evidence="3">
    <name type="scientific">Fusarium oxysporum (strain Fo5176)</name>
    <name type="common">Fusarium vascular wilt</name>
    <dbReference type="NCBI Taxonomy" id="660025"/>
    <lineage>
        <taxon>Eukaryota</taxon>
        <taxon>Fungi</taxon>
        <taxon>Dikarya</taxon>
        <taxon>Ascomycota</taxon>
        <taxon>Pezizomycotina</taxon>
        <taxon>Sordariomycetes</taxon>
        <taxon>Hypocreomycetidae</taxon>
        <taxon>Hypocreales</taxon>
        <taxon>Nectriaceae</taxon>
        <taxon>Fusarium</taxon>
        <taxon>Fusarium oxysporum species complex</taxon>
    </lineage>
</organism>
<feature type="compositionally biased region" description="Polar residues" evidence="1">
    <location>
        <begin position="104"/>
        <end position="119"/>
    </location>
</feature>
<proteinExistence type="predicted"/>
<evidence type="ECO:0000259" key="2">
    <source>
        <dbReference type="PROSITE" id="PS50888"/>
    </source>
</evidence>
<sequence length="410" mass="45762">MATVEVDGILDSLAQRYDESQFQMPPDCPSGQATIRNHITNMNENLASEHLTNTFGSSWLSDLLEADLFTTYQPSLEMDLDYICPDTNKEPLREATSGPLTPPEQESSPSDQQTLSKSISLPAPDVQLRSASRDSKNRKRRGAAPSNQAHARESHNLVEKHYRARLKTQFERLLAVLPAAEALILADRDTAANLGQVLSRGQVLDMARNHILELEGKLESNVHDKRASQSRQNVDFGSHRGLEDDRKAGPIRSHQPNSNRITQVFKASTSAVGQARIFLRTQDQQVSCPPANTRSLTFHLKAKDKRVVFMTTSIYSEAAALQTLIEANLRVLYPMHQMEVVTYKDGGGQIYACVVGVPSHREWYVGELEILHKGEPGNPPFGFKHSLESVFRETQDLLGAQLQRQCRTGR</sequence>
<accession>F9FLC9</accession>
<dbReference type="InterPro" id="IPR011598">
    <property type="entry name" value="bHLH_dom"/>
</dbReference>
<dbReference type="OrthoDB" id="3542681at2759"/>
<protein>
    <recommendedName>
        <fullName evidence="2">BHLH domain-containing protein</fullName>
    </recommendedName>
</protein>
<dbReference type="AlphaFoldDB" id="F9FLC9"/>
<feature type="region of interest" description="Disordered" evidence="1">
    <location>
        <begin position="87"/>
        <end position="156"/>
    </location>
</feature>
<evidence type="ECO:0000313" key="3">
    <source>
        <dbReference type="EMBL" id="EGU82275.1"/>
    </source>
</evidence>
<dbReference type="EMBL" id="AFQF01002165">
    <property type="protein sequence ID" value="EGU82275.1"/>
    <property type="molecule type" value="Genomic_DNA"/>
</dbReference>
<evidence type="ECO:0000256" key="1">
    <source>
        <dbReference type="SAM" id="MobiDB-lite"/>
    </source>
</evidence>
<dbReference type="STRING" id="660025.F9FLC9"/>
<dbReference type="SMART" id="SM00353">
    <property type="entry name" value="HLH"/>
    <property type="match status" value="1"/>
</dbReference>
<dbReference type="InterPro" id="IPR036638">
    <property type="entry name" value="HLH_DNA-bd_sf"/>
</dbReference>
<feature type="compositionally biased region" description="Basic and acidic residues" evidence="1">
    <location>
        <begin position="237"/>
        <end position="248"/>
    </location>
</feature>
<dbReference type="PROSITE" id="PS50888">
    <property type="entry name" value="BHLH"/>
    <property type="match status" value="1"/>
</dbReference>
<dbReference type="Gene3D" id="4.10.280.10">
    <property type="entry name" value="Helix-loop-helix DNA-binding domain"/>
    <property type="match status" value="1"/>
</dbReference>
<dbReference type="SUPFAM" id="SSF47459">
    <property type="entry name" value="HLH, helix-loop-helix DNA-binding domain"/>
    <property type="match status" value="1"/>
</dbReference>
<reference evidence="3" key="1">
    <citation type="journal article" date="2012" name="Mol. Plant Microbe Interact.">
        <title>A highly conserved effector in Fusarium oxysporum is required for full virulence on Arabidopsis.</title>
        <authorList>
            <person name="Thatcher L.F."/>
            <person name="Gardiner D.M."/>
            <person name="Kazan K."/>
            <person name="Manners J."/>
        </authorList>
    </citation>
    <scope>NUCLEOTIDE SEQUENCE [LARGE SCALE GENOMIC DNA]</scope>
    <source>
        <strain evidence="3">Fo5176</strain>
    </source>
</reference>
<dbReference type="PaxDb" id="5507-FOXG_17477P0"/>
<name>F9FLC9_FUSOF</name>
<feature type="domain" description="BHLH" evidence="2">
    <location>
        <begin position="150"/>
        <end position="214"/>
    </location>
</feature>
<gene>
    <name evidence="3" type="ORF">FOXB_07209</name>
</gene>
<comment type="caution">
    <text evidence="3">The sequence shown here is derived from an EMBL/GenBank/DDBJ whole genome shotgun (WGS) entry which is preliminary data.</text>
</comment>
<dbReference type="GO" id="GO:0046983">
    <property type="term" value="F:protein dimerization activity"/>
    <property type="evidence" value="ECO:0007669"/>
    <property type="project" value="InterPro"/>
</dbReference>
<dbReference type="Pfam" id="PF00010">
    <property type="entry name" value="HLH"/>
    <property type="match status" value="1"/>
</dbReference>
<feature type="region of interest" description="Disordered" evidence="1">
    <location>
        <begin position="222"/>
        <end position="259"/>
    </location>
</feature>